<organism evidence="1 2">
    <name type="scientific">Racocetra persica</name>
    <dbReference type="NCBI Taxonomy" id="160502"/>
    <lineage>
        <taxon>Eukaryota</taxon>
        <taxon>Fungi</taxon>
        <taxon>Fungi incertae sedis</taxon>
        <taxon>Mucoromycota</taxon>
        <taxon>Glomeromycotina</taxon>
        <taxon>Glomeromycetes</taxon>
        <taxon>Diversisporales</taxon>
        <taxon>Gigasporaceae</taxon>
        <taxon>Racocetra</taxon>
    </lineage>
</organism>
<evidence type="ECO:0000313" key="2">
    <source>
        <dbReference type="Proteomes" id="UP000789920"/>
    </source>
</evidence>
<reference evidence="1" key="1">
    <citation type="submission" date="2021-06" db="EMBL/GenBank/DDBJ databases">
        <authorList>
            <person name="Kallberg Y."/>
            <person name="Tangrot J."/>
            <person name="Rosling A."/>
        </authorList>
    </citation>
    <scope>NUCLEOTIDE SEQUENCE</scope>
    <source>
        <strain evidence="1">MA461A</strain>
    </source>
</reference>
<proteinExistence type="predicted"/>
<gene>
    <name evidence="1" type="ORF">RPERSI_LOCUS20290</name>
</gene>
<evidence type="ECO:0000313" key="1">
    <source>
        <dbReference type="EMBL" id="CAG8797132.1"/>
    </source>
</evidence>
<name>A0ACA9RKK3_9GLOM</name>
<dbReference type="EMBL" id="CAJVQC010057024">
    <property type="protein sequence ID" value="CAG8797132.1"/>
    <property type="molecule type" value="Genomic_DNA"/>
</dbReference>
<comment type="caution">
    <text evidence="1">The sequence shown here is derived from an EMBL/GenBank/DDBJ whole genome shotgun (WGS) entry which is preliminary data.</text>
</comment>
<dbReference type="Proteomes" id="UP000789920">
    <property type="component" value="Unassembled WGS sequence"/>
</dbReference>
<feature type="non-terminal residue" evidence="1">
    <location>
        <position position="1"/>
    </location>
</feature>
<sequence>KLPTLTSINQESFQQVELSENINKAIVFKPYKPKKSSVELQNPK</sequence>
<accession>A0ACA9RKK3</accession>
<keyword evidence="2" id="KW-1185">Reference proteome</keyword>
<protein>
    <submittedName>
        <fullName evidence="1">7461_t:CDS:1</fullName>
    </submittedName>
</protein>
<feature type="non-terminal residue" evidence="1">
    <location>
        <position position="44"/>
    </location>
</feature>